<dbReference type="EMBL" id="JBHTCO010000004">
    <property type="protein sequence ID" value="MFC7391983.1"/>
    <property type="molecule type" value="Genomic_DNA"/>
</dbReference>
<comment type="caution">
    <text evidence="2">The sequence shown here is derived from an EMBL/GenBank/DDBJ whole genome shotgun (WGS) entry which is preliminary data.</text>
</comment>
<keyword evidence="1" id="KW-0472">Membrane</keyword>
<evidence type="ECO:0000313" key="2">
    <source>
        <dbReference type="EMBL" id="MFC7391983.1"/>
    </source>
</evidence>
<gene>
    <name evidence="2" type="ORF">ACFQRG_03225</name>
</gene>
<accession>A0ABW2PRE7</accession>
<reference evidence="3" key="1">
    <citation type="journal article" date="2019" name="Int. J. Syst. Evol. Microbiol.">
        <title>The Global Catalogue of Microorganisms (GCM) 10K type strain sequencing project: providing services to taxonomists for standard genome sequencing and annotation.</title>
        <authorList>
            <consortium name="The Broad Institute Genomics Platform"/>
            <consortium name="The Broad Institute Genome Sequencing Center for Infectious Disease"/>
            <person name="Wu L."/>
            <person name="Ma J."/>
        </authorList>
    </citation>
    <scope>NUCLEOTIDE SEQUENCE [LARGE SCALE GENOMIC DNA]</scope>
    <source>
        <strain evidence="3">CGMCC 1.16305</strain>
    </source>
</reference>
<keyword evidence="1" id="KW-1133">Transmembrane helix</keyword>
<feature type="transmembrane region" description="Helical" evidence="1">
    <location>
        <begin position="60"/>
        <end position="77"/>
    </location>
</feature>
<dbReference type="Proteomes" id="UP001596505">
    <property type="component" value="Unassembled WGS sequence"/>
</dbReference>
<protein>
    <submittedName>
        <fullName evidence="2">Uncharacterized protein</fullName>
    </submittedName>
</protein>
<sequence>MFISILSLLLVFIITGMCICLIYVRDGELLNISQAHCLVMSLSTIISLTLGTILATLIDYHFFISLLFGLAFGLIIGKPFGSFAIVDGMVSGLMGGIMGVMVPMMVHINQVWSVLFMDIIFIILISINLKLFLLLTGKGKVKRTLQIPQKETKDKSFKGY</sequence>
<feature type="transmembrane region" description="Helical" evidence="1">
    <location>
        <begin position="112"/>
        <end position="135"/>
    </location>
</feature>
<feature type="transmembrane region" description="Helical" evidence="1">
    <location>
        <begin position="36"/>
        <end position="54"/>
    </location>
</feature>
<evidence type="ECO:0000313" key="3">
    <source>
        <dbReference type="Proteomes" id="UP001596505"/>
    </source>
</evidence>
<name>A0ABW2PRE7_9BACL</name>
<keyword evidence="1" id="KW-0812">Transmembrane</keyword>
<keyword evidence="3" id="KW-1185">Reference proteome</keyword>
<proteinExistence type="predicted"/>
<feature type="transmembrane region" description="Helical" evidence="1">
    <location>
        <begin position="84"/>
        <end position="106"/>
    </location>
</feature>
<dbReference type="RefSeq" id="WP_380963543.1">
    <property type="nucleotide sequence ID" value="NZ_JBHTCO010000004.1"/>
</dbReference>
<feature type="transmembrane region" description="Helical" evidence="1">
    <location>
        <begin position="6"/>
        <end position="24"/>
    </location>
</feature>
<organism evidence="2 3">
    <name type="scientific">Scopulibacillus cellulosilyticus</name>
    <dbReference type="NCBI Taxonomy" id="2665665"/>
    <lineage>
        <taxon>Bacteria</taxon>
        <taxon>Bacillati</taxon>
        <taxon>Bacillota</taxon>
        <taxon>Bacilli</taxon>
        <taxon>Bacillales</taxon>
        <taxon>Sporolactobacillaceae</taxon>
        <taxon>Scopulibacillus</taxon>
    </lineage>
</organism>
<evidence type="ECO:0000256" key="1">
    <source>
        <dbReference type="SAM" id="Phobius"/>
    </source>
</evidence>